<dbReference type="RefSeq" id="WP_182851544.1">
    <property type="nucleotide sequence ID" value="NZ_AP022213.1"/>
</dbReference>
<dbReference type="PANTHER" id="PTHR33420:SF3">
    <property type="entry name" value="FIMBRIAL SUBUNIT ELFA"/>
    <property type="match status" value="1"/>
</dbReference>
<evidence type="ECO:0000256" key="1">
    <source>
        <dbReference type="ARBA" id="ARBA00004561"/>
    </source>
</evidence>
<keyword evidence="4" id="KW-0281">Fimbrium</keyword>
<dbReference type="GO" id="GO:0043709">
    <property type="term" value="P:cell adhesion involved in single-species biofilm formation"/>
    <property type="evidence" value="ECO:0007669"/>
    <property type="project" value="TreeGrafter"/>
</dbReference>
<organism evidence="7 8">
    <name type="scientific">Metapseudomonas otitidis</name>
    <dbReference type="NCBI Taxonomy" id="319939"/>
    <lineage>
        <taxon>Bacteria</taxon>
        <taxon>Pseudomonadati</taxon>
        <taxon>Pseudomonadota</taxon>
        <taxon>Gammaproteobacteria</taxon>
        <taxon>Pseudomonadales</taxon>
        <taxon>Pseudomonadaceae</taxon>
        <taxon>Metapseudomonas</taxon>
    </lineage>
</organism>
<feature type="chain" id="PRO_5027908859" evidence="5">
    <location>
        <begin position="23"/>
        <end position="175"/>
    </location>
</feature>
<evidence type="ECO:0000259" key="6">
    <source>
        <dbReference type="Pfam" id="PF00419"/>
    </source>
</evidence>
<dbReference type="InterPro" id="IPR036937">
    <property type="entry name" value="Adhesion_dom_fimbrial_sf"/>
</dbReference>
<evidence type="ECO:0000256" key="3">
    <source>
        <dbReference type="ARBA" id="ARBA00022729"/>
    </source>
</evidence>
<evidence type="ECO:0000256" key="4">
    <source>
        <dbReference type="ARBA" id="ARBA00023263"/>
    </source>
</evidence>
<dbReference type="InterPro" id="IPR008966">
    <property type="entry name" value="Adhesion_dom_sf"/>
</dbReference>
<protein>
    <submittedName>
        <fullName evidence="7">Ferrous iron transporter B</fullName>
    </submittedName>
</protein>
<evidence type="ECO:0000256" key="5">
    <source>
        <dbReference type="SAM" id="SignalP"/>
    </source>
</evidence>
<dbReference type="GO" id="GO:0009289">
    <property type="term" value="C:pilus"/>
    <property type="evidence" value="ECO:0007669"/>
    <property type="project" value="UniProtKB-SubCell"/>
</dbReference>
<reference evidence="7 8" key="1">
    <citation type="submission" date="2019-12" db="EMBL/GenBank/DDBJ databases">
        <title>complete genome sequences of Pseudomonas otitidis str. WP8-S17-CRE-03 isolated from wastewater treatment plant effluent.</title>
        <authorList>
            <person name="Sekizuka T."/>
            <person name="Itokawa K."/>
            <person name="Yatsu K."/>
            <person name="Inamine Y."/>
            <person name="Kuroda M."/>
        </authorList>
    </citation>
    <scope>NUCLEOTIDE SEQUENCE [LARGE SCALE GENOMIC DNA]</scope>
    <source>
        <strain evidence="7 8">WP8-S17-CRE-03</strain>
    </source>
</reference>
<name>A0A6S5RHB4_9GAMM</name>
<evidence type="ECO:0000256" key="2">
    <source>
        <dbReference type="ARBA" id="ARBA00006671"/>
    </source>
</evidence>
<keyword evidence="3 5" id="KW-0732">Signal</keyword>
<evidence type="ECO:0000313" key="8">
    <source>
        <dbReference type="Proteomes" id="UP000515591"/>
    </source>
</evidence>
<sequence>MKKFLTAGAALVGFGLSNLALASDGTITFTGEVSSKTCTIDSKSLNQNVPMPPVSQTALAPGQRAGAKQFEIRVSACTAGTKVRAHFDAGPTVDTVNGVLINQSKEANASNAFVQILNKNGDPINLVDGTNNLEEVTGTNKDAVLVFSAAYLAPKVDPITPGPVLTSVSYTMTYE</sequence>
<comment type="similarity">
    <text evidence="2">Belongs to the fimbrial protein family.</text>
</comment>
<comment type="subcellular location">
    <subcellularLocation>
        <location evidence="1">Fimbrium</location>
    </subcellularLocation>
</comment>
<gene>
    <name evidence="7" type="ORF">WP8S17C03_04720</name>
</gene>
<dbReference type="Pfam" id="PF00419">
    <property type="entry name" value="Fimbrial"/>
    <property type="match status" value="1"/>
</dbReference>
<dbReference type="EMBL" id="AP022213">
    <property type="protein sequence ID" value="BBT14423.1"/>
    <property type="molecule type" value="Genomic_DNA"/>
</dbReference>
<dbReference type="AlphaFoldDB" id="A0A6S5RHB4"/>
<dbReference type="PANTHER" id="PTHR33420">
    <property type="entry name" value="FIMBRIAL SUBUNIT ELFA-RELATED"/>
    <property type="match status" value="1"/>
</dbReference>
<dbReference type="SUPFAM" id="SSF49401">
    <property type="entry name" value="Bacterial adhesins"/>
    <property type="match status" value="1"/>
</dbReference>
<evidence type="ECO:0000313" key="7">
    <source>
        <dbReference type="EMBL" id="BBT14423.1"/>
    </source>
</evidence>
<dbReference type="InterPro" id="IPR050263">
    <property type="entry name" value="Bact_Fimbrial_Adh_Pro"/>
</dbReference>
<feature type="signal peptide" evidence="5">
    <location>
        <begin position="1"/>
        <end position="22"/>
    </location>
</feature>
<dbReference type="Proteomes" id="UP000515591">
    <property type="component" value="Chromosome"/>
</dbReference>
<dbReference type="InterPro" id="IPR000259">
    <property type="entry name" value="Adhesion_dom_fimbrial"/>
</dbReference>
<accession>A0A6S5RHB4</accession>
<dbReference type="Gene3D" id="2.60.40.1090">
    <property type="entry name" value="Fimbrial-type adhesion domain"/>
    <property type="match status" value="1"/>
</dbReference>
<feature type="domain" description="Fimbrial-type adhesion" evidence="6">
    <location>
        <begin position="27"/>
        <end position="174"/>
    </location>
</feature>
<proteinExistence type="inferred from homology"/>